<evidence type="ECO:0008006" key="4">
    <source>
        <dbReference type="Google" id="ProtNLM"/>
    </source>
</evidence>
<sequence>MAVAGSLGLKYSWPIGLTITGLLIIVALSYFPTIHGYPSGGGSYVVARENLGTLPGLVAATALIIDYSLTAAVSLTAGIVAIASAFPVL</sequence>
<dbReference type="AlphaFoldDB" id="A0A0P6XGP8"/>
<accession>A0A0P6XGP8</accession>
<dbReference type="RefSeq" id="WP_054522167.1">
    <property type="nucleotide sequence ID" value="NZ_LGKO01000005.1"/>
</dbReference>
<keyword evidence="1" id="KW-0812">Transmembrane</keyword>
<keyword evidence="1" id="KW-0472">Membrane</keyword>
<dbReference type="PANTHER" id="PTHR47704">
    <property type="entry name" value="POTASSIUM TRANSPORTER KIMA"/>
    <property type="match status" value="1"/>
</dbReference>
<feature type="transmembrane region" description="Helical" evidence="1">
    <location>
        <begin position="12"/>
        <end position="37"/>
    </location>
</feature>
<dbReference type="EMBL" id="LGKO01000005">
    <property type="protein sequence ID" value="KPL82641.1"/>
    <property type="molecule type" value="Genomic_DNA"/>
</dbReference>
<reference evidence="2 3" key="1">
    <citation type="submission" date="2015-07" db="EMBL/GenBank/DDBJ databases">
        <title>Whole genome sequence of Thermanaerothrix daxensis DSM 23592.</title>
        <authorList>
            <person name="Hemp J."/>
            <person name="Ward L.M."/>
            <person name="Pace L.A."/>
            <person name="Fischer W.W."/>
        </authorList>
    </citation>
    <scope>NUCLEOTIDE SEQUENCE [LARGE SCALE GENOMIC DNA]</scope>
    <source>
        <strain evidence="2 3">GNS-1</strain>
    </source>
</reference>
<evidence type="ECO:0000256" key="1">
    <source>
        <dbReference type="SAM" id="Phobius"/>
    </source>
</evidence>
<dbReference type="PANTHER" id="PTHR47704:SF1">
    <property type="entry name" value="POTASSIUM TRANSPORTER KIMA"/>
    <property type="match status" value="1"/>
</dbReference>
<protein>
    <recommendedName>
        <fullName evidence="4">Amino acid permease</fullName>
    </recommendedName>
</protein>
<feature type="transmembrane region" description="Helical" evidence="1">
    <location>
        <begin position="57"/>
        <end position="86"/>
    </location>
</feature>
<keyword evidence="1" id="KW-1133">Transmembrane helix</keyword>
<dbReference type="OrthoDB" id="9759676at2"/>
<evidence type="ECO:0000313" key="2">
    <source>
        <dbReference type="EMBL" id="KPL82641.1"/>
    </source>
</evidence>
<dbReference type="STRING" id="869279.SE15_11105"/>
<dbReference type="InterPro" id="IPR053153">
    <property type="entry name" value="APC_K+_Transporter"/>
</dbReference>
<name>A0A0P6XGP8_9CHLR</name>
<evidence type="ECO:0000313" key="3">
    <source>
        <dbReference type="Proteomes" id="UP000050544"/>
    </source>
</evidence>
<comment type="caution">
    <text evidence="2">The sequence shown here is derived from an EMBL/GenBank/DDBJ whole genome shotgun (WGS) entry which is preliminary data.</text>
</comment>
<organism evidence="2 3">
    <name type="scientific">Thermanaerothrix daxensis</name>
    <dbReference type="NCBI Taxonomy" id="869279"/>
    <lineage>
        <taxon>Bacteria</taxon>
        <taxon>Bacillati</taxon>
        <taxon>Chloroflexota</taxon>
        <taxon>Anaerolineae</taxon>
        <taxon>Anaerolineales</taxon>
        <taxon>Anaerolineaceae</taxon>
        <taxon>Thermanaerothrix</taxon>
    </lineage>
</organism>
<dbReference type="Proteomes" id="UP000050544">
    <property type="component" value="Unassembled WGS sequence"/>
</dbReference>
<proteinExistence type="predicted"/>
<keyword evidence="3" id="KW-1185">Reference proteome</keyword>
<gene>
    <name evidence="2" type="ORF">SE15_11105</name>
</gene>